<accession>A0A0F9BFM6</accession>
<evidence type="ECO:0000256" key="1">
    <source>
        <dbReference type="ARBA" id="ARBA00001964"/>
    </source>
</evidence>
<dbReference type="SUPFAM" id="SSF52518">
    <property type="entry name" value="Thiamin diphosphate-binding fold (THDP-binding)"/>
    <property type="match status" value="1"/>
</dbReference>
<protein>
    <recommendedName>
        <fullName evidence="5">Transketolase signature 1 domain-containing protein</fullName>
    </recommendedName>
</protein>
<feature type="non-terminal residue" evidence="4">
    <location>
        <position position="52"/>
    </location>
</feature>
<dbReference type="InterPro" id="IPR029061">
    <property type="entry name" value="THDP-binding"/>
</dbReference>
<name>A0A0F9BFM6_9ZZZZ</name>
<proteinExistence type="inferred from homology"/>
<comment type="caution">
    <text evidence="4">The sequence shown here is derived from an EMBL/GenBank/DDBJ whole genome shotgun (WGS) entry which is preliminary data.</text>
</comment>
<dbReference type="AlphaFoldDB" id="A0A0F9BFM6"/>
<comment type="similarity">
    <text evidence="2">Belongs to the transketolase family.</text>
</comment>
<dbReference type="EMBL" id="LAZR01049528">
    <property type="protein sequence ID" value="KKK89434.1"/>
    <property type="molecule type" value="Genomic_DNA"/>
</dbReference>
<evidence type="ECO:0000256" key="3">
    <source>
        <dbReference type="ARBA" id="ARBA00023052"/>
    </source>
</evidence>
<evidence type="ECO:0000256" key="2">
    <source>
        <dbReference type="ARBA" id="ARBA00007131"/>
    </source>
</evidence>
<evidence type="ECO:0008006" key="5">
    <source>
        <dbReference type="Google" id="ProtNLM"/>
    </source>
</evidence>
<organism evidence="4">
    <name type="scientific">marine sediment metagenome</name>
    <dbReference type="NCBI Taxonomy" id="412755"/>
    <lineage>
        <taxon>unclassified sequences</taxon>
        <taxon>metagenomes</taxon>
        <taxon>ecological metagenomes</taxon>
    </lineage>
</organism>
<evidence type="ECO:0000313" key="4">
    <source>
        <dbReference type="EMBL" id="KKK89434.1"/>
    </source>
</evidence>
<keyword evidence="3" id="KW-0786">Thiamine pyrophosphate</keyword>
<dbReference type="PANTHER" id="PTHR47514">
    <property type="entry name" value="TRANSKETOLASE N-TERMINAL SECTION-RELATED"/>
    <property type="match status" value="1"/>
</dbReference>
<reference evidence="4" key="1">
    <citation type="journal article" date="2015" name="Nature">
        <title>Complex archaea that bridge the gap between prokaryotes and eukaryotes.</title>
        <authorList>
            <person name="Spang A."/>
            <person name="Saw J.H."/>
            <person name="Jorgensen S.L."/>
            <person name="Zaremba-Niedzwiedzka K."/>
            <person name="Martijn J."/>
            <person name="Lind A.E."/>
            <person name="van Eijk R."/>
            <person name="Schleper C."/>
            <person name="Guy L."/>
            <person name="Ettema T.J."/>
        </authorList>
    </citation>
    <scope>NUCLEOTIDE SEQUENCE</scope>
</reference>
<comment type="cofactor">
    <cofactor evidence="1">
        <name>thiamine diphosphate</name>
        <dbReference type="ChEBI" id="CHEBI:58937"/>
    </cofactor>
</comment>
<gene>
    <name evidence="4" type="ORF">LCGC14_2733120</name>
</gene>
<dbReference type="Gene3D" id="3.40.50.970">
    <property type="match status" value="1"/>
</dbReference>
<sequence>MNINTLGVEYNTGSLGHAVGIASGIAIACNLDKKKYFSIALIGDGECSEGSI</sequence>
<dbReference type="PANTHER" id="PTHR47514:SF1">
    <property type="entry name" value="TRANSKETOLASE N-TERMINAL SECTION-RELATED"/>
    <property type="match status" value="1"/>
</dbReference>